<dbReference type="PANTHER" id="PTHR47968:SF75">
    <property type="entry name" value="CENTROMERE-ASSOCIATED PROTEIN E"/>
    <property type="match status" value="1"/>
</dbReference>
<dbReference type="InterPro" id="IPR001752">
    <property type="entry name" value="Kinesin_motor_dom"/>
</dbReference>
<gene>
    <name evidence="5" type="ORF">LR48_Vigan187s000500</name>
</gene>
<evidence type="ECO:0000256" key="2">
    <source>
        <dbReference type="ARBA" id="ARBA00023175"/>
    </source>
</evidence>
<evidence type="ECO:0000313" key="6">
    <source>
        <dbReference type="Proteomes" id="UP000053144"/>
    </source>
</evidence>
<evidence type="ECO:0000256" key="3">
    <source>
        <dbReference type="PROSITE-ProRule" id="PRU00283"/>
    </source>
</evidence>
<dbReference type="AlphaFoldDB" id="A0A0L9T581"/>
<dbReference type="Gramene" id="KOM25765">
    <property type="protein sequence ID" value="KOM25765"/>
    <property type="gene ID" value="LR48_Vigan187s000500"/>
</dbReference>
<keyword evidence="2 3" id="KW-0505">Motor protein</keyword>
<reference evidence="6" key="1">
    <citation type="journal article" date="2015" name="Proc. Natl. Acad. Sci. U.S.A.">
        <title>Genome sequencing of adzuki bean (Vigna angularis) provides insight into high starch and low fat accumulation and domestication.</title>
        <authorList>
            <person name="Yang K."/>
            <person name="Tian Z."/>
            <person name="Chen C."/>
            <person name="Luo L."/>
            <person name="Zhao B."/>
            <person name="Wang Z."/>
            <person name="Yu L."/>
            <person name="Li Y."/>
            <person name="Sun Y."/>
            <person name="Li W."/>
            <person name="Chen Y."/>
            <person name="Li Y."/>
            <person name="Zhang Y."/>
            <person name="Ai D."/>
            <person name="Zhao J."/>
            <person name="Shang C."/>
            <person name="Ma Y."/>
            <person name="Wu B."/>
            <person name="Wang M."/>
            <person name="Gao L."/>
            <person name="Sun D."/>
            <person name="Zhang P."/>
            <person name="Guo F."/>
            <person name="Wang W."/>
            <person name="Li Y."/>
            <person name="Wang J."/>
            <person name="Varshney R.K."/>
            <person name="Wang J."/>
            <person name="Ling H.Q."/>
            <person name="Wan P."/>
        </authorList>
    </citation>
    <scope>NUCLEOTIDE SEQUENCE</scope>
    <source>
        <strain evidence="6">cv. Jingnong 6</strain>
    </source>
</reference>
<keyword evidence="3" id="KW-0067">ATP-binding</keyword>
<protein>
    <recommendedName>
        <fullName evidence="4">Kinesin motor domain-containing protein</fullName>
    </recommendedName>
</protein>
<keyword evidence="3" id="KW-0547">Nucleotide-binding</keyword>
<dbReference type="InterPro" id="IPR036961">
    <property type="entry name" value="Kinesin_motor_dom_sf"/>
</dbReference>
<dbReference type="InterPro" id="IPR027640">
    <property type="entry name" value="Kinesin-like_fam"/>
</dbReference>
<dbReference type="EMBL" id="KQ258287">
    <property type="protein sequence ID" value="KOM25765.1"/>
    <property type="molecule type" value="Genomic_DNA"/>
</dbReference>
<dbReference type="Pfam" id="PF00225">
    <property type="entry name" value="Kinesin"/>
    <property type="match status" value="1"/>
</dbReference>
<dbReference type="PANTHER" id="PTHR47968">
    <property type="entry name" value="CENTROMERE PROTEIN E"/>
    <property type="match status" value="1"/>
</dbReference>
<sequence length="134" mass="15003">MEKIHVSVRAKPLSQDDAKTSLWRISGNSIAIPNLSKFDFDQIFSGSCATAEVYEARTKDIVEAAVRGFNGTVFAYGQTNSGKTYTMRGSKAEPGVIPLSVNDLFRIIQQVTTPYFHFFFVTKPVTRVEKRHSH</sequence>
<feature type="domain" description="Kinesin motor" evidence="4">
    <location>
        <begin position="3"/>
        <end position="134"/>
    </location>
</feature>
<dbReference type="Proteomes" id="UP000053144">
    <property type="component" value="Unassembled WGS sequence"/>
</dbReference>
<dbReference type="PROSITE" id="PS50067">
    <property type="entry name" value="KINESIN_MOTOR_2"/>
    <property type="match status" value="1"/>
</dbReference>
<comment type="similarity">
    <text evidence="3">Belongs to the TRAFAC class myosin-kinesin ATPase superfamily. Kinesin family.</text>
</comment>
<dbReference type="GO" id="GO:0007018">
    <property type="term" value="P:microtubule-based movement"/>
    <property type="evidence" value="ECO:0007669"/>
    <property type="project" value="InterPro"/>
</dbReference>
<evidence type="ECO:0000259" key="4">
    <source>
        <dbReference type="PROSITE" id="PS50067"/>
    </source>
</evidence>
<dbReference type="OMA" id="FRIIQQV"/>
<dbReference type="Gene3D" id="3.40.850.10">
    <property type="entry name" value="Kinesin motor domain"/>
    <property type="match status" value="1"/>
</dbReference>
<name>A0A0L9T581_PHAAN</name>
<dbReference type="SUPFAM" id="SSF52540">
    <property type="entry name" value="P-loop containing nucleoside triphosphate hydrolases"/>
    <property type="match status" value="1"/>
</dbReference>
<proteinExistence type="inferred from homology"/>
<keyword evidence="1" id="KW-0175">Coiled coil</keyword>
<dbReference type="GO" id="GO:0008017">
    <property type="term" value="F:microtubule binding"/>
    <property type="evidence" value="ECO:0007669"/>
    <property type="project" value="InterPro"/>
</dbReference>
<dbReference type="SMART" id="SM00129">
    <property type="entry name" value="KISc"/>
    <property type="match status" value="1"/>
</dbReference>
<evidence type="ECO:0000256" key="1">
    <source>
        <dbReference type="ARBA" id="ARBA00023054"/>
    </source>
</evidence>
<dbReference type="GO" id="GO:0005524">
    <property type="term" value="F:ATP binding"/>
    <property type="evidence" value="ECO:0007669"/>
    <property type="project" value="UniProtKB-UniRule"/>
</dbReference>
<dbReference type="STRING" id="3914.A0A0L9T581"/>
<evidence type="ECO:0000313" key="5">
    <source>
        <dbReference type="EMBL" id="KOM25765.1"/>
    </source>
</evidence>
<organism evidence="5 6">
    <name type="scientific">Phaseolus angularis</name>
    <name type="common">Azuki bean</name>
    <name type="synonym">Vigna angularis</name>
    <dbReference type="NCBI Taxonomy" id="3914"/>
    <lineage>
        <taxon>Eukaryota</taxon>
        <taxon>Viridiplantae</taxon>
        <taxon>Streptophyta</taxon>
        <taxon>Embryophyta</taxon>
        <taxon>Tracheophyta</taxon>
        <taxon>Spermatophyta</taxon>
        <taxon>Magnoliopsida</taxon>
        <taxon>eudicotyledons</taxon>
        <taxon>Gunneridae</taxon>
        <taxon>Pentapetalae</taxon>
        <taxon>rosids</taxon>
        <taxon>fabids</taxon>
        <taxon>Fabales</taxon>
        <taxon>Fabaceae</taxon>
        <taxon>Papilionoideae</taxon>
        <taxon>50 kb inversion clade</taxon>
        <taxon>NPAAA clade</taxon>
        <taxon>indigoferoid/millettioid clade</taxon>
        <taxon>Phaseoleae</taxon>
        <taxon>Vigna</taxon>
    </lineage>
</organism>
<feature type="binding site" evidence="3">
    <location>
        <begin position="77"/>
        <end position="84"/>
    </location>
    <ligand>
        <name>ATP</name>
        <dbReference type="ChEBI" id="CHEBI:30616"/>
    </ligand>
</feature>
<accession>A0A0L9T581</accession>
<dbReference type="GO" id="GO:0003777">
    <property type="term" value="F:microtubule motor activity"/>
    <property type="evidence" value="ECO:0007669"/>
    <property type="project" value="InterPro"/>
</dbReference>
<dbReference type="InterPro" id="IPR027417">
    <property type="entry name" value="P-loop_NTPase"/>
</dbReference>